<evidence type="ECO:0000256" key="9">
    <source>
        <dbReference type="ARBA" id="ARBA00023242"/>
    </source>
</evidence>
<evidence type="ECO:0000313" key="13">
    <source>
        <dbReference type="EMBL" id="KAG5278106.1"/>
    </source>
</evidence>
<feature type="compositionally biased region" description="Basic and acidic residues" evidence="11">
    <location>
        <begin position="134"/>
        <end position="146"/>
    </location>
</feature>
<feature type="region of interest" description="Disordered" evidence="11">
    <location>
        <begin position="1"/>
        <end position="23"/>
    </location>
</feature>
<comment type="subcellular location">
    <subcellularLocation>
        <location evidence="1">Nucleus</location>
    </subcellularLocation>
</comment>
<reference evidence="13" key="1">
    <citation type="submission" date="2020-10" db="EMBL/GenBank/DDBJ databases">
        <title>Chromosome-scale genome assembly of the Allis shad, Alosa alosa.</title>
        <authorList>
            <person name="Margot Z."/>
            <person name="Christophe K."/>
            <person name="Cabau C."/>
            <person name="Louis A."/>
            <person name="Berthelot C."/>
            <person name="Parey E."/>
            <person name="Roest Crollius H."/>
            <person name="Montfort J."/>
            <person name="Robinson-Rechavi M."/>
            <person name="Bucao C."/>
            <person name="Bouchez O."/>
            <person name="Gislard M."/>
            <person name="Lluch J."/>
            <person name="Milhes M."/>
            <person name="Lampietro C."/>
            <person name="Lopez Roques C."/>
            <person name="Donnadieu C."/>
            <person name="Braasch I."/>
            <person name="Desvignes T."/>
            <person name="Postlethwait J."/>
            <person name="Bobe J."/>
            <person name="Guiguen Y."/>
        </authorList>
    </citation>
    <scope>NUCLEOTIDE SEQUENCE</scope>
    <source>
        <strain evidence="13">M-15738</strain>
        <tissue evidence="13">Blood</tissue>
    </source>
</reference>
<dbReference type="PANTHER" id="PTHR14678">
    <property type="entry name" value="PROLINE-RICH PROTEIN 35-RELATED"/>
    <property type="match status" value="1"/>
</dbReference>
<feature type="compositionally biased region" description="Polar residues" evidence="11">
    <location>
        <begin position="784"/>
        <end position="793"/>
    </location>
</feature>
<dbReference type="GO" id="GO:0008270">
    <property type="term" value="F:zinc ion binding"/>
    <property type="evidence" value="ECO:0007669"/>
    <property type="project" value="UniProtKB-KW"/>
</dbReference>
<accession>A0AAV6GX44</accession>
<evidence type="ECO:0000256" key="6">
    <source>
        <dbReference type="ARBA" id="ARBA00023015"/>
    </source>
</evidence>
<feature type="compositionally biased region" description="Low complexity" evidence="11">
    <location>
        <begin position="671"/>
        <end position="680"/>
    </location>
</feature>
<evidence type="ECO:0000259" key="12">
    <source>
        <dbReference type="Pfam" id="PF15269"/>
    </source>
</evidence>
<feature type="compositionally biased region" description="Polar residues" evidence="11">
    <location>
        <begin position="556"/>
        <end position="574"/>
    </location>
</feature>
<feature type="domain" description="Zinc finger protein 750-like zinc finger" evidence="12">
    <location>
        <begin position="13"/>
        <end position="62"/>
    </location>
</feature>
<dbReference type="Proteomes" id="UP000823561">
    <property type="component" value="Chromosome 7"/>
</dbReference>
<feature type="compositionally biased region" description="Polar residues" evidence="11">
    <location>
        <begin position="681"/>
        <end position="700"/>
    </location>
</feature>
<dbReference type="GO" id="GO:1990841">
    <property type="term" value="F:promoter-specific chromatin binding"/>
    <property type="evidence" value="ECO:0007669"/>
    <property type="project" value="TreeGrafter"/>
</dbReference>
<dbReference type="GO" id="GO:0008544">
    <property type="term" value="P:epidermis development"/>
    <property type="evidence" value="ECO:0007669"/>
    <property type="project" value="TreeGrafter"/>
</dbReference>
<dbReference type="PANTHER" id="PTHR14678:SF1">
    <property type="entry name" value="ZINC FINGER PROTEIN 750"/>
    <property type="match status" value="1"/>
</dbReference>
<feature type="compositionally biased region" description="Polar residues" evidence="11">
    <location>
        <begin position="93"/>
        <end position="105"/>
    </location>
</feature>
<protein>
    <recommendedName>
        <fullName evidence="10">Zinc finger protein 750</fullName>
    </recommendedName>
</protein>
<evidence type="ECO:0000256" key="3">
    <source>
        <dbReference type="ARBA" id="ARBA00022771"/>
    </source>
</evidence>
<dbReference type="EMBL" id="JADWDJ010000007">
    <property type="protein sequence ID" value="KAG5278106.1"/>
    <property type="molecule type" value="Genomic_DNA"/>
</dbReference>
<keyword evidence="2" id="KW-0479">Metal-binding</keyword>
<dbReference type="AlphaFoldDB" id="A0AAV6GX44"/>
<evidence type="ECO:0000256" key="8">
    <source>
        <dbReference type="ARBA" id="ARBA00023163"/>
    </source>
</evidence>
<evidence type="ECO:0000256" key="1">
    <source>
        <dbReference type="ARBA" id="ARBA00004123"/>
    </source>
</evidence>
<keyword evidence="9" id="KW-0539">Nucleus</keyword>
<dbReference type="GO" id="GO:0001228">
    <property type="term" value="F:DNA-binding transcription activator activity, RNA polymerase II-specific"/>
    <property type="evidence" value="ECO:0007669"/>
    <property type="project" value="TreeGrafter"/>
</dbReference>
<keyword evidence="5" id="KW-0862">Zinc</keyword>
<sequence>MSSGENKQQKLQRKPKRPHYIPRPLGKPFKYHCFQCPFTCNEKTHLFNHMKYNLCKDSISLMVKLGRDIHPAKAPTATIASKSSGEDAGESSGKVQGGSTDSAQDVQLDKTVLPCGGGTGKELQRKHPRSQMVHPERCITEDKRDQQEEEMLDQNGGAPQLPKGVDRPSCTEDPANKLKELEPLNINGSAFSPVSVQHHDNKDVTLCTQTQNPIQNSSLPRPVPQIFTPTPVWPLPSPFIPPHISLDQRPSFEDKEMDSSPQEPLCPGYPRYTTQDPTNPQYHPYLLSSVYHNQSVSHLHPVPPYFLDTHRPHPMLPGQVLPGQEQHYKYGQRIVSYGLYHTLNQTHPHLPPYLYPYPEMVHSSLGAYSASLGVASGYLYSHLQRPTTGYLNAHRGELESGVRGDREVGEMGEVKIPQMSPRVGCAASGSPSQPSATDLTHRDSNSQQPLQQELASRQDNQLEGETASSQPDRSIGDYVGEPGDQQPEEKKKSRSKPFARDTEDILVSENDEDVPLDLSKTQRIGKDADVLQSSRGRCSQLPELPLNLSLKESPHAKTSMSTSSHPLDSNTPQTDIFAADPSRTDSADSAEITDNDSAESQKHSAAFALCQLAQAPHLKTDSHTLMTAFDRVYTVKETTTQNNHYATSISSIAKTKNPDPDQKTSSDHHLNSSSSFSLNSIESTNADQTGTPSQRLSIPTSCPAPVKTCEEGFKQNISFSTHGDGTTDDITALTTTLNPTTTTLSTRMNCRTSQIWISNPHTSSKKPAASTTNTLPNRAGPPDTSVTTFTHPASETPPIKSTPLNTPAINSIHPSTCPSSKTLPNPSISCSTPASTGRPTSTSKQERQRPSGTSTHIHTDAPARITTRLQAKQNAGYGRGGARNAVSQRAGKRVRDSTPSKRNLRKRTRC</sequence>
<keyword evidence="6" id="KW-0805">Transcription regulation</keyword>
<feature type="compositionally biased region" description="Polar residues" evidence="11">
    <location>
        <begin position="802"/>
        <end position="843"/>
    </location>
</feature>
<feature type="compositionally biased region" description="Basic residues" evidence="11">
    <location>
        <begin position="10"/>
        <end position="20"/>
    </location>
</feature>
<name>A0AAV6GX44_9TELE</name>
<organism evidence="13 14">
    <name type="scientific">Alosa alosa</name>
    <name type="common">allis shad</name>
    <dbReference type="NCBI Taxonomy" id="278164"/>
    <lineage>
        <taxon>Eukaryota</taxon>
        <taxon>Metazoa</taxon>
        <taxon>Chordata</taxon>
        <taxon>Craniata</taxon>
        <taxon>Vertebrata</taxon>
        <taxon>Euteleostomi</taxon>
        <taxon>Actinopterygii</taxon>
        <taxon>Neopterygii</taxon>
        <taxon>Teleostei</taxon>
        <taxon>Clupei</taxon>
        <taxon>Clupeiformes</taxon>
        <taxon>Clupeoidei</taxon>
        <taxon>Clupeidae</taxon>
        <taxon>Alosa</taxon>
    </lineage>
</organism>
<feature type="region of interest" description="Disordered" evidence="11">
    <location>
        <begin position="758"/>
        <end position="910"/>
    </location>
</feature>
<feature type="compositionally biased region" description="Basic and acidic residues" evidence="11">
    <location>
        <begin position="656"/>
        <end position="670"/>
    </location>
</feature>
<keyword evidence="3" id="KW-0863">Zinc-finger</keyword>
<feature type="compositionally biased region" description="Acidic residues" evidence="11">
    <location>
        <begin position="504"/>
        <end position="515"/>
    </location>
</feature>
<keyword evidence="4" id="KW-0221">Differentiation</keyword>
<evidence type="ECO:0000256" key="10">
    <source>
        <dbReference type="ARBA" id="ARBA00040216"/>
    </source>
</evidence>
<comment type="caution">
    <text evidence="13">The sequence shown here is derived from an EMBL/GenBank/DDBJ whole genome shotgun (WGS) entry which is preliminary data.</text>
</comment>
<dbReference type="GO" id="GO:0000978">
    <property type="term" value="F:RNA polymerase II cis-regulatory region sequence-specific DNA binding"/>
    <property type="evidence" value="ECO:0007669"/>
    <property type="project" value="TreeGrafter"/>
</dbReference>
<feature type="compositionally biased region" description="Polar residues" evidence="11">
    <location>
        <begin position="445"/>
        <end position="472"/>
    </location>
</feature>
<dbReference type="Pfam" id="PF15269">
    <property type="entry name" value="zf-C2H2_7"/>
    <property type="match status" value="1"/>
</dbReference>
<dbReference type="InterPro" id="IPR039363">
    <property type="entry name" value="ZNF750"/>
</dbReference>
<feature type="compositionally biased region" description="Polar residues" evidence="11">
    <location>
        <begin position="429"/>
        <end position="438"/>
    </location>
</feature>
<evidence type="ECO:0000256" key="11">
    <source>
        <dbReference type="SAM" id="MobiDB-lite"/>
    </source>
</evidence>
<evidence type="ECO:0000256" key="4">
    <source>
        <dbReference type="ARBA" id="ARBA00022782"/>
    </source>
</evidence>
<dbReference type="GO" id="GO:0005634">
    <property type="term" value="C:nucleus"/>
    <property type="evidence" value="ECO:0007669"/>
    <property type="project" value="UniProtKB-SubCell"/>
</dbReference>
<evidence type="ECO:0000256" key="7">
    <source>
        <dbReference type="ARBA" id="ARBA00023159"/>
    </source>
</evidence>
<dbReference type="InterPro" id="IPR039064">
    <property type="entry name" value="ZNF750_Znf"/>
</dbReference>
<dbReference type="GO" id="GO:0030154">
    <property type="term" value="P:cell differentiation"/>
    <property type="evidence" value="ECO:0007669"/>
    <property type="project" value="UniProtKB-KW"/>
</dbReference>
<keyword evidence="14" id="KW-1185">Reference proteome</keyword>
<evidence type="ECO:0000256" key="5">
    <source>
        <dbReference type="ARBA" id="ARBA00022833"/>
    </source>
</evidence>
<keyword evidence="8" id="KW-0804">Transcription</keyword>
<feature type="compositionally biased region" description="Basic and acidic residues" evidence="11">
    <location>
        <begin position="164"/>
        <end position="175"/>
    </location>
</feature>
<gene>
    <name evidence="13" type="ORF">AALO_G00095250</name>
</gene>
<feature type="region of interest" description="Disordered" evidence="11">
    <location>
        <begin position="76"/>
        <end position="175"/>
    </location>
</feature>
<feature type="region of interest" description="Disordered" evidence="11">
    <location>
        <begin position="416"/>
        <end position="599"/>
    </location>
</feature>
<evidence type="ECO:0000313" key="14">
    <source>
        <dbReference type="Proteomes" id="UP000823561"/>
    </source>
</evidence>
<proteinExistence type="predicted"/>
<evidence type="ECO:0000256" key="2">
    <source>
        <dbReference type="ARBA" id="ARBA00022723"/>
    </source>
</evidence>
<keyword evidence="7" id="KW-0010">Activator</keyword>
<feature type="region of interest" description="Disordered" evidence="11">
    <location>
        <begin position="646"/>
        <end position="702"/>
    </location>
</feature>